<gene>
    <name evidence="11" type="primary">asnB</name>
    <name evidence="11" type="ORF">CQA66_00815</name>
</gene>
<evidence type="ECO:0000256" key="9">
    <source>
        <dbReference type="PIRSR" id="PIRSR001589-2"/>
    </source>
</evidence>
<keyword evidence="12" id="KW-1185">Reference proteome</keyword>
<dbReference type="RefSeq" id="WP_115582521.1">
    <property type="nucleotide sequence ID" value="NZ_NXLW01000001.1"/>
</dbReference>
<dbReference type="InterPro" id="IPR014729">
    <property type="entry name" value="Rossmann-like_a/b/a_fold"/>
</dbReference>
<feature type="binding site" evidence="9">
    <location>
        <position position="355"/>
    </location>
    <ligand>
        <name>ATP</name>
        <dbReference type="ChEBI" id="CHEBI:30616"/>
    </ligand>
</feature>
<evidence type="ECO:0000259" key="10">
    <source>
        <dbReference type="PROSITE" id="PS51278"/>
    </source>
</evidence>
<dbReference type="GO" id="GO:0005829">
    <property type="term" value="C:cytosol"/>
    <property type="evidence" value="ECO:0007669"/>
    <property type="project" value="TreeGrafter"/>
</dbReference>
<feature type="binding site" evidence="9">
    <location>
        <position position="141"/>
    </location>
    <ligand>
        <name>L-glutamine</name>
        <dbReference type="ChEBI" id="CHEBI:58359"/>
    </ligand>
</feature>
<dbReference type="CDD" id="cd01991">
    <property type="entry name" value="Asn_synthase_B_C"/>
    <property type="match status" value="1"/>
</dbReference>
<keyword evidence="8" id="KW-0028">Amino-acid biosynthesis</keyword>
<dbReference type="PROSITE" id="PS51278">
    <property type="entry name" value="GATASE_TYPE_2"/>
    <property type="match status" value="1"/>
</dbReference>
<comment type="catalytic activity">
    <reaction evidence="7">
        <text>L-aspartate + L-glutamine + ATP + H2O = L-asparagine + L-glutamate + AMP + diphosphate + H(+)</text>
        <dbReference type="Rhea" id="RHEA:12228"/>
        <dbReference type="ChEBI" id="CHEBI:15377"/>
        <dbReference type="ChEBI" id="CHEBI:15378"/>
        <dbReference type="ChEBI" id="CHEBI:29985"/>
        <dbReference type="ChEBI" id="CHEBI:29991"/>
        <dbReference type="ChEBI" id="CHEBI:30616"/>
        <dbReference type="ChEBI" id="CHEBI:33019"/>
        <dbReference type="ChEBI" id="CHEBI:58048"/>
        <dbReference type="ChEBI" id="CHEBI:58359"/>
        <dbReference type="ChEBI" id="CHEBI:456215"/>
        <dbReference type="EC" id="6.3.5.4"/>
    </reaction>
</comment>
<dbReference type="InterPro" id="IPR017932">
    <property type="entry name" value="GATase_2_dom"/>
</dbReference>
<accession>A0A3D8J8C8</accession>
<dbReference type="SUPFAM" id="SSF52402">
    <property type="entry name" value="Adenine nucleotide alpha hydrolases-like"/>
    <property type="match status" value="1"/>
</dbReference>
<dbReference type="Gene3D" id="3.40.50.620">
    <property type="entry name" value="HUPs"/>
    <property type="match status" value="1"/>
</dbReference>
<keyword evidence="8" id="KW-0061">Asparagine biosynthesis</keyword>
<dbReference type="NCBIfam" id="TIGR01536">
    <property type="entry name" value="asn_synth_AEB"/>
    <property type="match status" value="1"/>
</dbReference>
<dbReference type="CDD" id="cd00712">
    <property type="entry name" value="AsnB"/>
    <property type="match status" value="1"/>
</dbReference>
<dbReference type="Pfam" id="PF00733">
    <property type="entry name" value="Asn_synthase"/>
    <property type="match status" value="1"/>
</dbReference>
<evidence type="ECO:0000256" key="5">
    <source>
        <dbReference type="ARBA" id="ARBA00022840"/>
    </source>
</evidence>
<dbReference type="Gene3D" id="3.60.20.10">
    <property type="entry name" value="Glutamine Phosphoribosylpyrophosphate, subunit 1, domain 1"/>
    <property type="match status" value="1"/>
</dbReference>
<comment type="caution">
    <text evidence="11">The sequence shown here is derived from an EMBL/GenBank/DDBJ whole genome shotgun (WGS) entry which is preliminary data.</text>
</comment>
<organism evidence="11 12">
    <name type="scientific">Helicobacter aurati</name>
    <dbReference type="NCBI Taxonomy" id="137778"/>
    <lineage>
        <taxon>Bacteria</taxon>
        <taxon>Pseudomonadati</taxon>
        <taxon>Campylobacterota</taxon>
        <taxon>Epsilonproteobacteria</taxon>
        <taxon>Campylobacterales</taxon>
        <taxon>Helicobacteraceae</taxon>
        <taxon>Helicobacter</taxon>
    </lineage>
</organism>
<proteinExistence type="inferred from homology"/>
<dbReference type="EMBL" id="NXLW01000001">
    <property type="protein sequence ID" value="RDU73759.1"/>
    <property type="molecule type" value="Genomic_DNA"/>
</dbReference>
<dbReference type="InterPro" id="IPR033738">
    <property type="entry name" value="AsnB_N"/>
</dbReference>
<evidence type="ECO:0000256" key="1">
    <source>
        <dbReference type="ARBA" id="ARBA00005187"/>
    </source>
</evidence>
<dbReference type="EC" id="6.3.5.4" evidence="3"/>
<feature type="domain" description="Glutamine amidotransferase type-2" evidence="10">
    <location>
        <begin position="2"/>
        <end position="261"/>
    </location>
</feature>
<dbReference type="InterPro" id="IPR051786">
    <property type="entry name" value="ASN_synthetase/amidase"/>
</dbReference>
<comment type="pathway">
    <text evidence="1">Amino-acid biosynthesis; L-asparagine biosynthesis; L-asparagine from L-aspartate (L-Gln route): step 1/1.</text>
</comment>
<dbReference type="GO" id="GO:0005524">
    <property type="term" value="F:ATP binding"/>
    <property type="evidence" value="ECO:0007669"/>
    <property type="project" value="UniProtKB-KW"/>
</dbReference>
<evidence type="ECO:0000256" key="2">
    <source>
        <dbReference type="ARBA" id="ARBA00005752"/>
    </source>
</evidence>
<evidence type="ECO:0000256" key="6">
    <source>
        <dbReference type="ARBA" id="ARBA00022962"/>
    </source>
</evidence>
<sequence>MCGILGTLPSSEPTKFAQALNTLSHRGPDNQGVFHDNSISLGHTRLSILDLSSDASQPMHFPVLSIKDNLRVHSDNTFSAQDKTTGGGGARQAHKKNSLEITNKTRDSLRYTLVFNGEIYNFLELQQELIAKGYIFHTHSDSEVILASFDAWGEKCLHRFNGMWALAIFNHKNQELFLSRDRFGKKPLFYAFIKNNTGKEQFIFASEMKAIYPFLSEVRPANNFKNLTHIGNIFNYEHTQNTLIQGIQRFPHAHYAFVNADCLSKQQLQTTRYYHILEHLPYNPHNPKPYTEIVQEFRNLFLDSVAIRMRSDVRIGTALSGGVDSSATICAMSYLSKKQLPSIRNLHKDWQHACVACFKDTPLDESKYARMVCDYINIKGEFIEINPLNHWEKIEEYFYLFEDIYITSPIPMIATYRAIKEKGVTVTLDGHGADELFSGYGHIIQALWDAKYRPKSIKNILHTLNDTRENPKSPFGMYKEGMQFLCKSLSRKIRHKFPMPMDSHSNFGLLDYFSKWLYEIFDKTILPTLLRNYDRYSMINGVEIRMPFLDHRLVELVFSLPYSYKIRNGYTKSLIRDSLHDFMPESVIWRKNKIGFNSPIIQWMQRNKANNGLQEWFLDIAHSRDFLECPLIRDSKKLQDLILRICNKQESSFNAGEIVWCGISPYLWQKSLKFALHNG</sequence>
<dbReference type="PIRSF" id="PIRSF001589">
    <property type="entry name" value="Asn_synthetase_glu-h"/>
    <property type="match status" value="1"/>
</dbReference>
<evidence type="ECO:0000256" key="7">
    <source>
        <dbReference type="ARBA" id="ARBA00048741"/>
    </source>
</evidence>
<dbReference type="Proteomes" id="UP000256424">
    <property type="component" value="Unassembled WGS sequence"/>
</dbReference>
<feature type="active site" description="For GATase activity" evidence="8">
    <location>
        <position position="2"/>
    </location>
</feature>
<dbReference type="Pfam" id="PF13537">
    <property type="entry name" value="GATase_7"/>
    <property type="match status" value="1"/>
</dbReference>
<evidence type="ECO:0000256" key="3">
    <source>
        <dbReference type="ARBA" id="ARBA00012737"/>
    </source>
</evidence>
<evidence type="ECO:0000313" key="11">
    <source>
        <dbReference type="EMBL" id="RDU73759.1"/>
    </source>
</evidence>
<dbReference type="PANTHER" id="PTHR43284">
    <property type="entry name" value="ASPARAGINE SYNTHETASE (GLUTAMINE-HYDROLYZING)"/>
    <property type="match status" value="1"/>
</dbReference>
<dbReference type="AlphaFoldDB" id="A0A3D8J8C8"/>
<keyword evidence="6 8" id="KW-0315">Glutamine amidotransferase</keyword>
<dbReference type="InterPro" id="IPR006426">
    <property type="entry name" value="Asn_synth_AEB"/>
</dbReference>
<protein>
    <recommendedName>
        <fullName evidence="3">asparagine synthase (glutamine-hydrolyzing)</fullName>
        <ecNumber evidence="3">6.3.5.4</ecNumber>
    </recommendedName>
</protein>
<reference evidence="11 12" key="1">
    <citation type="submission" date="2018-04" db="EMBL/GenBank/DDBJ databases">
        <title>Novel Campyloabacter and Helicobacter Species and Strains.</title>
        <authorList>
            <person name="Mannion A.J."/>
            <person name="Shen Z."/>
            <person name="Fox J.G."/>
        </authorList>
    </citation>
    <scope>NUCLEOTIDE SEQUENCE [LARGE SCALE GENOMIC DNA]</scope>
    <source>
        <strain evidence="11 12">MIT 97-5075</strain>
    </source>
</reference>
<evidence type="ECO:0000313" key="12">
    <source>
        <dbReference type="Proteomes" id="UP000256424"/>
    </source>
</evidence>
<name>A0A3D8J8C8_9HELI</name>
<dbReference type="InterPro" id="IPR029055">
    <property type="entry name" value="Ntn_hydrolases_N"/>
</dbReference>
<dbReference type="GO" id="GO:0006529">
    <property type="term" value="P:asparagine biosynthetic process"/>
    <property type="evidence" value="ECO:0007669"/>
    <property type="project" value="UniProtKB-KW"/>
</dbReference>
<evidence type="ECO:0000256" key="8">
    <source>
        <dbReference type="PIRSR" id="PIRSR001589-1"/>
    </source>
</evidence>
<dbReference type="PANTHER" id="PTHR43284:SF1">
    <property type="entry name" value="ASPARAGINE SYNTHETASE"/>
    <property type="match status" value="1"/>
</dbReference>
<evidence type="ECO:0000256" key="4">
    <source>
        <dbReference type="ARBA" id="ARBA00022741"/>
    </source>
</evidence>
<dbReference type="GO" id="GO:0004066">
    <property type="term" value="F:asparagine synthase (glutamine-hydrolyzing) activity"/>
    <property type="evidence" value="ECO:0007669"/>
    <property type="project" value="UniProtKB-EC"/>
</dbReference>
<comment type="similarity">
    <text evidence="2">Belongs to the asparagine synthetase family.</text>
</comment>
<dbReference type="SUPFAM" id="SSF56235">
    <property type="entry name" value="N-terminal nucleophile aminohydrolases (Ntn hydrolases)"/>
    <property type="match status" value="2"/>
</dbReference>
<dbReference type="InterPro" id="IPR001962">
    <property type="entry name" value="Asn_synthase"/>
</dbReference>
<keyword evidence="4 9" id="KW-0547">Nucleotide-binding</keyword>
<keyword evidence="5 9" id="KW-0067">ATP-binding</keyword>